<organism evidence="1 2">
    <name type="scientific">Ditylenchus dipsaci</name>
    <dbReference type="NCBI Taxonomy" id="166011"/>
    <lineage>
        <taxon>Eukaryota</taxon>
        <taxon>Metazoa</taxon>
        <taxon>Ecdysozoa</taxon>
        <taxon>Nematoda</taxon>
        <taxon>Chromadorea</taxon>
        <taxon>Rhabditida</taxon>
        <taxon>Tylenchina</taxon>
        <taxon>Tylenchomorpha</taxon>
        <taxon>Sphaerularioidea</taxon>
        <taxon>Anguinidae</taxon>
        <taxon>Anguininae</taxon>
        <taxon>Ditylenchus</taxon>
    </lineage>
</organism>
<reference evidence="2" key="1">
    <citation type="submission" date="2022-11" db="UniProtKB">
        <authorList>
            <consortium name="WormBaseParasite"/>
        </authorList>
    </citation>
    <scope>IDENTIFICATION</scope>
</reference>
<proteinExistence type="predicted"/>
<dbReference type="WBParaSite" id="jg6325">
    <property type="protein sequence ID" value="jg6325"/>
    <property type="gene ID" value="jg6325"/>
</dbReference>
<evidence type="ECO:0000313" key="2">
    <source>
        <dbReference type="WBParaSite" id="jg6325"/>
    </source>
</evidence>
<dbReference type="AlphaFoldDB" id="A0A915EG57"/>
<accession>A0A915EG57</accession>
<keyword evidence="1" id="KW-1185">Reference proteome</keyword>
<dbReference type="Proteomes" id="UP000887574">
    <property type="component" value="Unplaced"/>
</dbReference>
<protein>
    <submittedName>
        <fullName evidence="2">Uncharacterized protein</fullName>
    </submittedName>
</protein>
<sequence length="97" mass="10462">MFVHPLMRGLFTELNPNVELPRSFDTLKCMLVSRCAAVQKSVKAALGNLRVRPSITCNVCRSTDIDGSTCKGIDKLEGSSGCIVIGIVPDDTPELNP</sequence>
<name>A0A915EG57_9BILA</name>
<evidence type="ECO:0000313" key="1">
    <source>
        <dbReference type="Proteomes" id="UP000887574"/>
    </source>
</evidence>